<dbReference type="Proteomes" id="UP000035016">
    <property type="component" value="Chromosome Chromosome"/>
</dbReference>
<dbReference type="AlphaFoldDB" id="A0A0F7VXM9"/>
<keyword evidence="4" id="KW-1185">Reference proteome</keyword>
<organism evidence="1 3">
    <name type="scientific">Streptomyces leeuwenhoekii</name>
    <dbReference type="NCBI Taxonomy" id="1437453"/>
    <lineage>
        <taxon>Bacteria</taxon>
        <taxon>Bacillati</taxon>
        <taxon>Actinomycetota</taxon>
        <taxon>Actinomycetes</taxon>
        <taxon>Kitasatosporales</taxon>
        <taxon>Streptomycetaceae</taxon>
        <taxon>Streptomyces</taxon>
    </lineage>
</organism>
<dbReference type="PATRIC" id="fig|1437453.5.peg.2883"/>
<evidence type="ECO:0000313" key="4">
    <source>
        <dbReference type="Proteomes" id="UP000037274"/>
    </source>
</evidence>
<evidence type="ECO:0000313" key="3">
    <source>
        <dbReference type="Proteomes" id="UP000035016"/>
    </source>
</evidence>
<proteinExistence type="predicted"/>
<reference evidence="1 3" key="1">
    <citation type="submission" date="2015-02" db="EMBL/GenBank/DDBJ databases">
        <authorList>
            <person name="Gomez-Escribano P.J."/>
        </authorList>
    </citation>
    <scope>NUCLEOTIDE SEQUENCE [LARGE SCALE GENOMIC DNA]</scope>
    <source>
        <strain evidence="1">C34</strain>
        <strain evidence="3">C34 (DSM 42122 / NRRL B-24963)</strain>
    </source>
</reference>
<dbReference type="RefSeq" id="WP_029384044.1">
    <property type="nucleotide sequence ID" value="NZ_AZSD01000199.1"/>
</dbReference>
<evidence type="ECO:0000313" key="2">
    <source>
        <dbReference type="EMBL" id="KMS80089.1"/>
    </source>
</evidence>
<dbReference type="Proteomes" id="UP000037274">
    <property type="component" value="Unassembled WGS sequence"/>
</dbReference>
<dbReference type="EMBL" id="LN831790">
    <property type="protein sequence ID" value="CQR61626.1"/>
    <property type="molecule type" value="Genomic_DNA"/>
</dbReference>
<gene>
    <name evidence="1" type="primary">sle_21650</name>
    <name evidence="2" type="ORF">ACH49_09450</name>
</gene>
<protein>
    <submittedName>
        <fullName evidence="1">Uncharacterized protein</fullName>
    </submittedName>
</protein>
<dbReference type="KEGG" id="sle:sle_21650"/>
<name>A0A0F7VXM9_STRLW</name>
<dbReference type="EMBL" id="LFEH01000025">
    <property type="protein sequence ID" value="KMS80089.1"/>
    <property type="molecule type" value="Genomic_DNA"/>
</dbReference>
<reference evidence="2 4" key="2">
    <citation type="submission" date="2015-06" db="EMBL/GenBank/DDBJ databases">
        <title>Draft genome sequence of Streptomyces leeuwenhoekii C58, which produces the novel lasso peptide, chaxapeptin.</title>
        <authorList>
            <person name="Yi Y."/>
            <person name="Hai D."/>
            <person name="Jaspars M."/>
            <person name="Sheng H."/>
            <person name="Rateb M.E."/>
            <person name="Bull A."/>
            <person name="Goodfellow M."/>
            <person name="Asenjo J.A."/>
            <person name="Ebel R."/>
        </authorList>
    </citation>
    <scope>NUCLEOTIDE SEQUENCE [LARGE SCALE GENOMIC DNA]</scope>
    <source>
        <strain evidence="2 4">C58</strain>
    </source>
</reference>
<evidence type="ECO:0000313" key="1">
    <source>
        <dbReference type="EMBL" id="CQR61626.1"/>
    </source>
</evidence>
<accession>A0A0F7VXM9</accession>
<sequence>MRATHPARNRSSLAHQVRYAHRTQTLVDPAARHGLAARLMDDGERLPHRRPEIRVTALPDHARTVGA</sequence>